<dbReference type="PANTHER" id="PTHR23215">
    <property type="entry name" value="ZINC FINGER PROTEIN 207"/>
    <property type="match status" value="1"/>
</dbReference>
<evidence type="ECO:0000313" key="9">
    <source>
        <dbReference type="WBParaSite" id="ACRNAN_Path_476.g1788.t1"/>
    </source>
</evidence>
<keyword evidence="3" id="KW-0863">Zinc-finger</keyword>
<keyword evidence="2" id="KW-0479">Metal-binding</keyword>
<dbReference type="PANTHER" id="PTHR23215:SF0">
    <property type="entry name" value="BUB3-INTERACTING AND GLEBS MOTIF-CONTAINING PROTEIN ZNF207"/>
    <property type="match status" value="1"/>
</dbReference>
<name>A0A914C745_9BILA</name>
<dbReference type="PROSITE" id="PS00028">
    <property type="entry name" value="ZINC_FINGER_C2H2_1"/>
    <property type="match status" value="2"/>
</dbReference>
<organism evidence="8 9">
    <name type="scientific">Acrobeloides nanus</name>
    <dbReference type="NCBI Taxonomy" id="290746"/>
    <lineage>
        <taxon>Eukaryota</taxon>
        <taxon>Metazoa</taxon>
        <taxon>Ecdysozoa</taxon>
        <taxon>Nematoda</taxon>
        <taxon>Chromadorea</taxon>
        <taxon>Rhabditida</taxon>
        <taxon>Tylenchina</taxon>
        <taxon>Cephalobomorpha</taxon>
        <taxon>Cephaloboidea</taxon>
        <taxon>Cephalobidae</taxon>
        <taxon>Acrobeloides</taxon>
    </lineage>
</organism>
<feature type="domain" description="C2H2-type" evidence="7">
    <location>
        <begin position="13"/>
        <end position="34"/>
    </location>
</feature>
<dbReference type="GO" id="GO:0005634">
    <property type="term" value="C:nucleus"/>
    <property type="evidence" value="ECO:0007669"/>
    <property type="project" value="UniProtKB-SubCell"/>
</dbReference>
<evidence type="ECO:0000256" key="6">
    <source>
        <dbReference type="SAM" id="MobiDB-lite"/>
    </source>
</evidence>
<dbReference type="GO" id="GO:0008270">
    <property type="term" value="F:zinc ion binding"/>
    <property type="evidence" value="ECO:0007669"/>
    <property type="project" value="UniProtKB-KW"/>
</dbReference>
<reference evidence="9" key="1">
    <citation type="submission" date="2022-11" db="UniProtKB">
        <authorList>
            <consortium name="WormBaseParasite"/>
        </authorList>
    </citation>
    <scope>IDENTIFICATION</scope>
</reference>
<dbReference type="AlphaFoldDB" id="A0A914C745"/>
<feature type="compositionally biased region" description="Polar residues" evidence="6">
    <location>
        <begin position="187"/>
        <end position="217"/>
    </location>
</feature>
<feature type="compositionally biased region" description="Low complexity" evidence="6">
    <location>
        <begin position="170"/>
        <end position="184"/>
    </location>
</feature>
<dbReference type="SMART" id="SM00355">
    <property type="entry name" value="ZnF_C2H2"/>
    <property type="match status" value="2"/>
</dbReference>
<dbReference type="WBParaSite" id="ACRNAN_Path_476.g1788.t1">
    <property type="protein sequence ID" value="ACRNAN_Path_476.g1788.t1"/>
    <property type="gene ID" value="ACRNAN_Path_476.g1788"/>
</dbReference>
<evidence type="ECO:0000256" key="3">
    <source>
        <dbReference type="ARBA" id="ARBA00022771"/>
    </source>
</evidence>
<evidence type="ECO:0000256" key="5">
    <source>
        <dbReference type="ARBA" id="ARBA00023242"/>
    </source>
</evidence>
<evidence type="ECO:0000256" key="4">
    <source>
        <dbReference type="ARBA" id="ARBA00022833"/>
    </source>
</evidence>
<dbReference type="InterPro" id="IPR013087">
    <property type="entry name" value="Znf_C2H2_type"/>
</dbReference>
<dbReference type="Proteomes" id="UP000887540">
    <property type="component" value="Unplaced"/>
</dbReference>
<evidence type="ECO:0000256" key="1">
    <source>
        <dbReference type="ARBA" id="ARBA00004123"/>
    </source>
</evidence>
<sequence>MGRKKRKMAKPWCWYCNREFEDEKILIQHQKAKHFKCHICNKKLFTGPGLAIHCMQVHKETIDKIPGALPGRDSAEIEVYGMEGIPLADIEQRESGSSAPASIPTPSMPPMPAMPPMMPPYGMPMVPYNIPMPMPLNPYGMHMPMRHGGMPPLPTGLPSMPQYVPPSLIPTPATASPQQPPSATFPAYQNKSDNGTPTSMTSTNIHSESMPTRTLGSKTKIVHPDLDISLEERMAQRLDAVIKQVYR</sequence>
<feature type="region of interest" description="Disordered" evidence="6">
    <location>
        <begin position="168"/>
        <end position="218"/>
    </location>
</feature>
<protein>
    <submittedName>
        <fullName evidence="9">C2H2-type domain-containing protein</fullName>
    </submittedName>
</protein>
<keyword evidence="4" id="KW-0862">Zinc</keyword>
<accession>A0A914C745</accession>
<evidence type="ECO:0000256" key="2">
    <source>
        <dbReference type="ARBA" id="ARBA00022723"/>
    </source>
</evidence>
<comment type="subcellular location">
    <subcellularLocation>
        <location evidence="1">Nucleus</location>
    </subcellularLocation>
</comment>
<evidence type="ECO:0000259" key="7">
    <source>
        <dbReference type="PROSITE" id="PS00028"/>
    </source>
</evidence>
<evidence type="ECO:0000313" key="8">
    <source>
        <dbReference type="Proteomes" id="UP000887540"/>
    </source>
</evidence>
<dbReference type="CDD" id="cd20908">
    <property type="entry name" value="SUF4-like"/>
    <property type="match status" value="1"/>
</dbReference>
<keyword evidence="5" id="KW-0539">Nucleus</keyword>
<feature type="domain" description="C2H2-type" evidence="7">
    <location>
        <begin position="37"/>
        <end position="58"/>
    </location>
</feature>
<proteinExistence type="predicted"/>
<keyword evidence="8" id="KW-1185">Reference proteome</keyword>